<comment type="caution">
    <text evidence="1">The sequence shown here is derived from an EMBL/GenBank/DDBJ whole genome shotgun (WGS) entry which is preliminary data.</text>
</comment>
<evidence type="ECO:0000313" key="2">
    <source>
        <dbReference type="Proteomes" id="UP000030111"/>
    </source>
</evidence>
<accession>A0A0A2MMY6</accession>
<name>A0A0A2MMY6_9FLAO</name>
<dbReference type="AlphaFoldDB" id="A0A0A2MMY6"/>
<protein>
    <submittedName>
        <fullName evidence="1">Uncharacterized protein</fullName>
    </submittedName>
</protein>
<organism evidence="1 2">
    <name type="scientific">Flavobacterium subsaxonicum WB 4.1-42 = DSM 21790</name>
    <dbReference type="NCBI Taxonomy" id="1121898"/>
    <lineage>
        <taxon>Bacteria</taxon>
        <taxon>Pseudomonadati</taxon>
        <taxon>Bacteroidota</taxon>
        <taxon>Flavobacteriia</taxon>
        <taxon>Flavobacteriales</taxon>
        <taxon>Flavobacteriaceae</taxon>
        <taxon>Flavobacterium</taxon>
    </lineage>
</organism>
<dbReference type="STRING" id="1121898.GCA_000422725_02694"/>
<dbReference type="Proteomes" id="UP000030111">
    <property type="component" value="Unassembled WGS sequence"/>
</dbReference>
<gene>
    <name evidence="1" type="ORF">Q766_09970</name>
</gene>
<keyword evidence="2" id="KW-1185">Reference proteome</keyword>
<sequence length="126" mass="14578">MKFHNPKLLIMKLFDISGSKDSLKGKIEAIKVEMEKTTLLSFSGKVDVMHYGAYEINPKYLVFWICIGADEDKKSLQNNVELNSRLRNLLIEHKYPAEAIGEVYIGFESQETVDRESGGNWWHHFK</sequence>
<reference evidence="1 2" key="1">
    <citation type="submission" date="2013-09" db="EMBL/GenBank/DDBJ databases">
        <authorList>
            <person name="Zeng Z."/>
            <person name="Chen C."/>
        </authorList>
    </citation>
    <scope>NUCLEOTIDE SEQUENCE [LARGE SCALE GENOMIC DNA]</scope>
    <source>
        <strain evidence="1 2">WB 4.1-42</strain>
    </source>
</reference>
<proteinExistence type="predicted"/>
<evidence type="ECO:0000313" key="1">
    <source>
        <dbReference type="EMBL" id="KGO92946.1"/>
    </source>
</evidence>
<dbReference type="EMBL" id="JRLY01000007">
    <property type="protein sequence ID" value="KGO92946.1"/>
    <property type="molecule type" value="Genomic_DNA"/>
</dbReference>
<dbReference type="eggNOG" id="ENOG5030ZBE">
    <property type="taxonomic scope" value="Bacteria"/>
</dbReference>